<dbReference type="EMBL" id="UINC01005230">
    <property type="protein sequence ID" value="SVA19960.1"/>
    <property type="molecule type" value="Genomic_DNA"/>
</dbReference>
<protein>
    <recommendedName>
        <fullName evidence="1">CinA C-terminal domain-containing protein</fullName>
    </recommendedName>
</protein>
<accession>A0A381TVE8</accession>
<reference evidence="2" key="1">
    <citation type="submission" date="2018-05" db="EMBL/GenBank/DDBJ databases">
        <authorList>
            <person name="Lanie J.A."/>
            <person name="Ng W.-L."/>
            <person name="Kazmierczak K.M."/>
            <person name="Andrzejewski T.M."/>
            <person name="Davidsen T.M."/>
            <person name="Wayne K.J."/>
            <person name="Tettelin H."/>
            <person name="Glass J.I."/>
            <person name="Rusch D."/>
            <person name="Podicherti R."/>
            <person name="Tsui H.-C.T."/>
            <person name="Winkler M.E."/>
        </authorList>
    </citation>
    <scope>NUCLEOTIDE SEQUENCE</scope>
</reference>
<feature type="domain" description="CinA C-terminal" evidence="1">
    <location>
        <begin position="1"/>
        <end position="133"/>
    </location>
</feature>
<dbReference type="Pfam" id="PF02464">
    <property type="entry name" value="CinA"/>
    <property type="match status" value="1"/>
</dbReference>
<dbReference type="InterPro" id="IPR036653">
    <property type="entry name" value="CinA-like_C"/>
</dbReference>
<evidence type="ECO:0000259" key="1">
    <source>
        <dbReference type="Pfam" id="PF02464"/>
    </source>
</evidence>
<name>A0A381TVE8_9ZZZZ</name>
<evidence type="ECO:0000313" key="2">
    <source>
        <dbReference type="EMBL" id="SVA19960.1"/>
    </source>
</evidence>
<feature type="non-terminal residue" evidence="2">
    <location>
        <position position="1"/>
    </location>
</feature>
<dbReference type="AlphaFoldDB" id="A0A381TVE8"/>
<dbReference type="InterPro" id="IPR008136">
    <property type="entry name" value="CinA_C"/>
</dbReference>
<organism evidence="2">
    <name type="scientific">marine metagenome</name>
    <dbReference type="NCBI Taxonomy" id="408172"/>
    <lineage>
        <taxon>unclassified sequences</taxon>
        <taxon>metagenomes</taxon>
        <taxon>ecological metagenomes</taxon>
    </lineage>
</organism>
<sequence length="135" mass="14134">VAESCTGGTLASTLTSLSGASVYFDRGFVTYSNKAKQDLLGVNKDTITKYGAVSEHVALEMVKGVIKNSTSDFAVAITGIAGPSGGTTTKPVGMVCFGFSTYGNNLTSTQLFKGDRLSIISQSVEYSIEQLLKQS</sequence>
<proteinExistence type="predicted"/>
<gene>
    <name evidence="2" type="ORF">METZ01_LOCUS72814</name>
</gene>
<dbReference type="NCBIfam" id="TIGR00199">
    <property type="entry name" value="PncC_domain"/>
    <property type="match status" value="1"/>
</dbReference>
<dbReference type="SUPFAM" id="SSF142433">
    <property type="entry name" value="CinA-like"/>
    <property type="match status" value="1"/>
</dbReference>
<dbReference type="Gene3D" id="3.90.950.20">
    <property type="entry name" value="CinA-like"/>
    <property type="match status" value="1"/>
</dbReference>